<protein>
    <submittedName>
        <fullName evidence="5">Peptide chain release factor H</fullName>
    </submittedName>
</protein>
<feature type="compositionally biased region" description="Basic residues" evidence="3">
    <location>
        <begin position="208"/>
        <end position="220"/>
    </location>
</feature>
<organism evidence="5 6">
    <name type="scientific">Seonamhaeicola marinus</name>
    <dbReference type="NCBI Taxonomy" id="1912246"/>
    <lineage>
        <taxon>Bacteria</taxon>
        <taxon>Pseudomonadati</taxon>
        <taxon>Bacteroidota</taxon>
        <taxon>Flavobacteriia</taxon>
        <taxon>Flavobacteriales</taxon>
        <taxon>Flavobacteriaceae</taxon>
    </lineage>
</organism>
<sequence>MNAKVIQITSGRGPVECCWVVAKVLKYVMEALKAAKIEYQLLHSVKGVENGTLQSATIQLKGKNLEDFLNDWLGTVQWIGKSSFRKFHKRKNWFVGIYEVETKAELSLKESDIKFQAIRSSGPGGQHVNKVSSAIRATHIKTGLQVLVMDSRSQHQNKKIAIKRLQERIAEHNNETLKAEVQHKWENHLNLERGNPVRVFEGSDFKVKKKKKSYKSKRQQLKQNLKNEL</sequence>
<dbReference type="PANTHER" id="PTHR43804">
    <property type="entry name" value="LD18447P"/>
    <property type="match status" value="1"/>
</dbReference>
<feature type="domain" description="Prokaryotic-type class I peptide chain release factors" evidence="4">
    <location>
        <begin position="119"/>
        <end position="135"/>
    </location>
</feature>
<evidence type="ECO:0000313" key="5">
    <source>
        <dbReference type="EMBL" id="TYA78604.1"/>
    </source>
</evidence>
<reference evidence="5 6" key="1">
    <citation type="submission" date="2019-08" db="EMBL/GenBank/DDBJ databases">
        <title>Seonamhaeicola sediminis sp. nov., isolated from marine sediment.</title>
        <authorList>
            <person name="Cao W.R."/>
        </authorList>
    </citation>
    <scope>NUCLEOTIDE SEQUENCE [LARGE SCALE GENOMIC DNA]</scope>
    <source>
        <strain evidence="5 6">B011</strain>
    </source>
</reference>
<name>A0A5D0I4K8_9FLAO</name>
<comment type="caution">
    <text evidence="5">The sequence shown here is derived from an EMBL/GenBank/DDBJ whole genome shotgun (WGS) entry which is preliminary data.</text>
</comment>
<dbReference type="NCBIfam" id="TIGR03072">
    <property type="entry name" value="release_prfH"/>
    <property type="match status" value="1"/>
</dbReference>
<keyword evidence="6" id="KW-1185">Reference proteome</keyword>
<dbReference type="InterPro" id="IPR045853">
    <property type="entry name" value="Pep_chain_release_fac_I_sf"/>
</dbReference>
<evidence type="ECO:0000313" key="6">
    <source>
        <dbReference type="Proteomes" id="UP000323930"/>
    </source>
</evidence>
<dbReference type="InterPro" id="IPR000352">
    <property type="entry name" value="Pep_chain_release_fac_I"/>
</dbReference>
<dbReference type="Proteomes" id="UP000323930">
    <property type="component" value="Unassembled WGS sequence"/>
</dbReference>
<dbReference type="PANTHER" id="PTHR43804:SF9">
    <property type="entry name" value="PEPTIDE CHAIN RELEASE FACTOR HOMOLOG-RELATED"/>
    <property type="match status" value="1"/>
</dbReference>
<proteinExistence type="inferred from homology"/>
<dbReference type="PROSITE" id="PS00745">
    <property type="entry name" value="RF_PROK_I"/>
    <property type="match status" value="1"/>
</dbReference>
<dbReference type="GO" id="GO:0003747">
    <property type="term" value="F:translation release factor activity"/>
    <property type="evidence" value="ECO:0007669"/>
    <property type="project" value="InterPro"/>
</dbReference>
<keyword evidence="2" id="KW-0175">Coiled coil</keyword>
<evidence type="ECO:0000259" key="4">
    <source>
        <dbReference type="PROSITE" id="PS00745"/>
    </source>
</evidence>
<dbReference type="Gene3D" id="3.30.70.1660">
    <property type="match status" value="1"/>
</dbReference>
<evidence type="ECO:0000256" key="3">
    <source>
        <dbReference type="SAM" id="MobiDB-lite"/>
    </source>
</evidence>
<dbReference type="InterPro" id="IPR050057">
    <property type="entry name" value="Prokaryotic/Mito_RF"/>
</dbReference>
<gene>
    <name evidence="5" type="ORF">FUA24_09635</name>
</gene>
<feature type="region of interest" description="Disordered" evidence="3">
    <location>
        <begin position="208"/>
        <end position="229"/>
    </location>
</feature>
<comment type="similarity">
    <text evidence="1">Belongs to the prokaryotic/mitochondrial release factor family.</text>
</comment>
<evidence type="ECO:0000256" key="2">
    <source>
        <dbReference type="SAM" id="Coils"/>
    </source>
</evidence>
<dbReference type="OrthoDB" id="9815709at2"/>
<evidence type="ECO:0000256" key="1">
    <source>
        <dbReference type="ARBA" id="ARBA00010835"/>
    </source>
</evidence>
<dbReference type="AlphaFoldDB" id="A0A5D0I4K8"/>
<dbReference type="InterPro" id="IPR017509">
    <property type="entry name" value="PrfH"/>
</dbReference>
<dbReference type="Pfam" id="PF00472">
    <property type="entry name" value="RF-1"/>
    <property type="match status" value="1"/>
</dbReference>
<feature type="coiled-coil region" evidence="2">
    <location>
        <begin position="155"/>
        <end position="182"/>
    </location>
</feature>
<dbReference type="RefSeq" id="WP_148541768.1">
    <property type="nucleotide sequence ID" value="NZ_VSDQ01000577.1"/>
</dbReference>
<dbReference type="SUPFAM" id="SSF75620">
    <property type="entry name" value="Release factor"/>
    <property type="match status" value="1"/>
</dbReference>
<dbReference type="Gene3D" id="3.30.160.20">
    <property type="match status" value="1"/>
</dbReference>
<dbReference type="EMBL" id="VSDQ01000577">
    <property type="protein sequence ID" value="TYA78604.1"/>
    <property type="molecule type" value="Genomic_DNA"/>
</dbReference>
<accession>A0A5D0I4K8</accession>